<dbReference type="SUPFAM" id="SSF102848">
    <property type="entry name" value="NSFL1 (p97 ATPase) cofactor p47, SEP domain"/>
    <property type="match status" value="1"/>
</dbReference>
<dbReference type="GO" id="GO:0043161">
    <property type="term" value="P:proteasome-mediated ubiquitin-dependent protein catabolic process"/>
    <property type="evidence" value="ECO:0007669"/>
    <property type="project" value="TreeGrafter"/>
</dbReference>
<accession>A0A183AZZ9</accession>
<dbReference type="AlphaFoldDB" id="A0A183AZZ9"/>
<reference evidence="4" key="1">
    <citation type="submission" date="2016-06" db="UniProtKB">
        <authorList>
            <consortium name="WormBaseParasite"/>
        </authorList>
    </citation>
    <scope>IDENTIFICATION</scope>
</reference>
<dbReference type="Gene3D" id="3.10.20.90">
    <property type="entry name" value="Phosphatidylinositol 3-kinase Catalytic Subunit, Chain A, domain 1"/>
    <property type="match status" value="1"/>
</dbReference>
<dbReference type="GO" id="GO:0043130">
    <property type="term" value="F:ubiquitin binding"/>
    <property type="evidence" value="ECO:0007669"/>
    <property type="project" value="TreeGrafter"/>
</dbReference>
<feature type="compositionally biased region" description="Low complexity" evidence="1">
    <location>
        <begin position="67"/>
        <end position="81"/>
    </location>
</feature>
<organism evidence="4">
    <name type="scientific">Echinostoma caproni</name>
    <dbReference type="NCBI Taxonomy" id="27848"/>
    <lineage>
        <taxon>Eukaryota</taxon>
        <taxon>Metazoa</taxon>
        <taxon>Spiralia</taxon>
        <taxon>Lophotrochozoa</taxon>
        <taxon>Platyhelminthes</taxon>
        <taxon>Trematoda</taxon>
        <taxon>Digenea</taxon>
        <taxon>Plagiorchiida</taxon>
        <taxon>Echinostomata</taxon>
        <taxon>Echinostomatoidea</taxon>
        <taxon>Echinostomatidae</taxon>
        <taxon>Echinostoma</taxon>
    </lineage>
</organism>
<proteinExistence type="predicted"/>
<dbReference type="InterPro" id="IPR029071">
    <property type="entry name" value="Ubiquitin-like_domsf"/>
</dbReference>
<evidence type="ECO:0000256" key="1">
    <source>
        <dbReference type="SAM" id="MobiDB-lite"/>
    </source>
</evidence>
<sequence>MCHAVISHFDHIRAMFFNFFSIQELIRSACGGLVNLLLEDHHHEAWRAPPAPKVKPFSGTGTMLGHPTPRLVPSSTTTTTTPRPPVEQPVSLPGPSVDESKPVTQVQVRMPDGGRYESSLG</sequence>
<dbReference type="OrthoDB" id="6258399at2759"/>
<dbReference type="GO" id="GO:0005829">
    <property type="term" value="C:cytosol"/>
    <property type="evidence" value="ECO:0007669"/>
    <property type="project" value="TreeGrafter"/>
</dbReference>
<reference evidence="2 3" key="2">
    <citation type="submission" date="2018-11" db="EMBL/GenBank/DDBJ databases">
        <authorList>
            <consortium name="Pathogen Informatics"/>
        </authorList>
    </citation>
    <scope>NUCLEOTIDE SEQUENCE [LARGE SCALE GENOMIC DNA]</scope>
    <source>
        <strain evidence="2 3">Egypt</strain>
    </source>
</reference>
<keyword evidence="3" id="KW-1185">Reference proteome</keyword>
<dbReference type="GO" id="GO:0031468">
    <property type="term" value="P:nuclear membrane reassembly"/>
    <property type="evidence" value="ECO:0007669"/>
    <property type="project" value="TreeGrafter"/>
</dbReference>
<dbReference type="PANTHER" id="PTHR23333">
    <property type="entry name" value="UBX DOMAIN CONTAINING PROTEIN"/>
    <property type="match status" value="1"/>
</dbReference>
<dbReference type="GO" id="GO:0007030">
    <property type="term" value="P:Golgi organization"/>
    <property type="evidence" value="ECO:0007669"/>
    <property type="project" value="TreeGrafter"/>
</dbReference>
<dbReference type="SUPFAM" id="SSF54236">
    <property type="entry name" value="Ubiquitin-like"/>
    <property type="match status" value="1"/>
</dbReference>
<dbReference type="EMBL" id="UZAN01053044">
    <property type="protein sequence ID" value="VDP89805.1"/>
    <property type="molecule type" value="Genomic_DNA"/>
</dbReference>
<evidence type="ECO:0000313" key="2">
    <source>
        <dbReference type="EMBL" id="VDP89805.1"/>
    </source>
</evidence>
<name>A0A183AZZ9_9TREM</name>
<dbReference type="WBParaSite" id="ECPE_0001257001-mRNA-1">
    <property type="protein sequence ID" value="ECPE_0001257001-mRNA-1"/>
    <property type="gene ID" value="ECPE_0001257001"/>
</dbReference>
<dbReference type="InterPro" id="IPR036241">
    <property type="entry name" value="NSFL1C_SEP_dom_sf"/>
</dbReference>
<evidence type="ECO:0000313" key="4">
    <source>
        <dbReference type="WBParaSite" id="ECPE_0001257001-mRNA-1"/>
    </source>
</evidence>
<evidence type="ECO:0000313" key="3">
    <source>
        <dbReference type="Proteomes" id="UP000272942"/>
    </source>
</evidence>
<feature type="region of interest" description="Disordered" evidence="1">
    <location>
        <begin position="47"/>
        <end position="121"/>
    </location>
</feature>
<dbReference type="GO" id="GO:0000045">
    <property type="term" value="P:autophagosome assembly"/>
    <property type="evidence" value="ECO:0007669"/>
    <property type="project" value="TreeGrafter"/>
</dbReference>
<gene>
    <name evidence="2" type="ORF">ECPE_LOCUS12533</name>
</gene>
<protein>
    <submittedName>
        <fullName evidence="4">UBX domain-containing protein</fullName>
    </submittedName>
</protein>
<dbReference type="PANTHER" id="PTHR23333:SF20">
    <property type="entry name" value="NSFL1 COFACTOR P47"/>
    <property type="match status" value="1"/>
</dbReference>
<dbReference type="Proteomes" id="UP000272942">
    <property type="component" value="Unassembled WGS sequence"/>
</dbReference>
<dbReference type="GO" id="GO:0061025">
    <property type="term" value="P:membrane fusion"/>
    <property type="evidence" value="ECO:0007669"/>
    <property type="project" value="TreeGrafter"/>
</dbReference>
<dbReference type="GO" id="GO:0005634">
    <property type="term" value="C:nucleus"/>
    <property type="evidence" value="ECO:0007669"/>
    <property type="project" value="TreeGrafter"/>
</dbReference>